<dbReference type="HAMAP" id="MF_01074">
    <property type="entry name" value="LarC"/>
    <property type="match status" value="1"/>
</dbReference>
<dbReference type="OrthoDB" id="10691at2157"/>
<dbReference type="Pfam" id="PF01969">
    <property type="entry name" value="Ni_insertion"/>
    <property type="match status" value="1"/>
</dbReference>
<dbReference type="AlphaFoldDB" id="A0A483CRI1"/>
<evidence type="ECO:0000256" key="2">
    <source>
        <dbReference type="HAMAP-Rule" id="MF_01074"/>
    </source>
</evidence>
<evidence type="ECO:0000256" key="1">
    <source>
        <dbReference type="ARBA" id="ARBA00022596"/>
    </source>
</evidence>
<proteinExistence type="inferred from homology"/>
<dbReference type="GO" id="GO:0016829">
    <property type="term" value="F:lyase activity"/>
    <property type="evidence" value="ECO:0007669"/>
    <property type="project" value="UniProtKB-UniRule"/>
</dbReference>
<dbReference type="GO" id="GO:0016151">
    <property type="term" value="F:nickel cation binding"/>
    <property type="evidence" value="ECO:0007669"/>
    <property type="project" value="UniProtKB-UniRule"/>
</dbReference>
<dbReference type="InterPro" id="IPR002822">
    <property type="entry name" value="Ni_insertion"/>
</dbReference>
<name>A0A483CRI1_9EURY</name>
<keyword evidence="1 2" id="KW-0533">Nickel</keyword>
<dbReference type="Proteomes" id="UP000292580">
    <property type="component" value="Unassembled WGS sequence"/>
</dbReference>
<comment type="caution">
    <text evidence="3">The sequence shown here is derived from an EMBL/GenBank/DDBJ whole genome shotgun (WGS) entry which is preliminary data.</text>
</comment>
<dbReference type="Gene3D" id="3.30.70.1380">
    <property type="entry name" value="Transcriptional regulatory protein pf0864 domain like"/>
    <property type="match status" value="1"/>
</dbReference>
<organism evidence="3 4">
    <name type="scientific">Methanofollis fontis</name>
    <dbReference type="NCBI Taxonomy" id="2052832"/>
    <lineage>
        <taxon>Archaea</taxon>
        <taxon>Methanobacteriati</taxon>
        <taxon>Methanobacteriota</taxon>
        <taxon>Stenosarchaea group</taxon>
        <taxon>Methanomicrobia</taxon>
        <taxon>Methanomicrobiales</taxon>
        <taxon>Methanomicrobiaceae</taxon>
        <taxon>Methanofollis</taxon>
    </lineage>
</organism>
<dbReference type="EMBL" id="PGCL01000001">
    <property type="protein sequence ID" value="TAJ45723.1"/>
    <property type="molecule type" value="Genomic_DNA"/>
</dbReference>
<dbReference type="NCBIfam" id="TIGR00299">
    <property type="entry name" value="nickel pincer cofactor biosynthesis protein LarC"/>
    <property type="match status" value="1"/>
</dbReference>
<reference evidence="3 4" key="1">
    <citation type="submission" date="2017-11" db="EMBL/GenBank/DDBJ databases">
        <title>Isolation and Characterization of Methanofollis Species from Methane Seep Offshore SW Taiwan.</title>
        <authorList>
            <person name="Teng N.-H."/>
            <person name="Lai M.-C."/>
            <person name="Chen S.-C."/>
        </authorList>
    </citation>
    <scope>NUCLEOTIDE SEQUENCE [LARGE SCALE GENOMIC DNA]</scope>
    <source>
        <strain evidence="3 4">FWC-SCC2</strain>
    </source>
</reference>
<protein>
    <recommendedName>
        <fullName evidence="2">Putative nickel insertion protein</fullName>
    </recommendedName>
</protein>
<comment type="similarity">
    <text evidence="2">Belongs to the LarC family.</text>
</comment>
<dbReference type="Gene3D" id="3.10.20.300">
    <property type="entry name" value="mk0293 like domain"/>
    <property type="match status" value="1"/>
</dbReference>
<sequence length="394" mass="41091">MRLLLLDPFHGAAGDMAIGALLDAGADEAQVRAAMASVVADPVFSRTERCGIGAVRVETRAGHAHRSLDEVLAIVEGADAPAAAIARARRVYGRIARAEESVHGHAPHFHEVGADDAIADVIGACTALESLHVDAVAVMPVALGRGTVRSAHGVIPVPAPATLAVLRESDLETVVGGGEGELCTPTGAALLAEFSTVRADRIGAARVIASGYGAGSRDPEGVPNVLRAVVMESEEGSGGDTVDLLETNVDDVTGEVLAHAMECLFAAGARDVSVIPATMKKGRAGHLVRVVCRPADSARLSTMMATELGTLGVRCISSVHRLTAERRMVLVTTEYAGERREIAVKVASLEGSVYSVKAESDEVRAWAEDLGVPVRHLARIVEEAAWHDLEGEGR</sequence>
<dbReference type="PANTHER" id="PTHR36566">
    <property type="entry name" value="NICKEL INSERTION PROTEIN-RELATED"/>
    <property type="match status" value="1"/>
</dbReference>
<keyword evidence="4" id="KW-1185">Reference proteome</keyword>
<evidence type="ECO:0000313" key="3">
    <source>
        <dbReference type="EMBL" id="TAJ45723.1"/>
    </source>
</evidence>
<dbReference type="PANTHER" id="PTHR36566:SF1">
    <property type="entry name" value="PYRIDINIUM-3,5-BISTHIOCARBOXYLIC ACID MONONUCLEOTIDE NICKEL INSERTION PROTEIN"/>
    <property type="match status" value="1"/>
</dbReference>
<keyword evidence="2" id="KW-0456">Lyase</keyword>
<dbReference type="RefSeq" id="WP_130646088.1">
    <property type="nucleotide sequence ID" value="NZ_PGCL01000001.1"/>
</dbReference>
<evidence type="ECO:0000313" key="4">
    <source>
        <dbReference type="Proteomes" id="UP000292580"/>
    </source>
</evidence>
<gene>
    <name evidence="3" type="ORF">CUJ86_03145</name>
</gene>
<accession>A0A483CRI1</accession>